<dbReference type="AlphaFoldDB" id="A0A0M0HJ63"/>
<keyword evidence="1" id="KW-0812">Transmembrane</keyword>
<dbReference type="Proteomes" id="UP000037515">
    <property type="component" value="Unassembled WGS sequence"/>
</dbReference>
<evidence type="ECO:0000313" key="3">
    <source>
        <dbReference type="Proteomes" id="UP000037515"/>
    </source>
</evidence>
<dbReference type="PATRIC" id="fig|693.5.peg.3759"/>
<comment type="caution">
    <text evidence="2">The sequence shown here is derived from an EMBL/GenBank/DDBJ whole genome shotgun (WGS) entry which is preliminary data.</text>
</comment>
<gene>
    <name evidence="2" type="ORF">AKJ17_18475</name>
</gene>
<dbReference type="EMBL" id="LHPJ01000037">
    <property type="protein sequence ID" value="KOO01827.1"/>
    <property type="molecule type" value="Genomic_DNA"/>
</dbReference>
<evidence type="ECO:0000256" key="1">
    <source>
        <dbReference type="SAM" id="Phobius"/>
    </source>
</evidence>
<organism evidence="2 3">
    <name type="scientific">Vibrio nereis</name>
    <dbReference type="NCBI Taxonomy" id="693"/>
    <lineage>
        <taxon>Bacteria</taxon>
        <taxon>Pseudomonadati</taxon>
        <taxon>Pseudomonadota</taxon>
        <taxon>Gammaproteobacteria</taxon>
        <taxon>Vibrionales</taxon>
        <taxon>Vibrionaceae</taxon>
        <taxon>Vibrio</taxon>
    </lineage>
</organism>
<accession>A0A0M0HJ63</accession>
<name>A0A0M0HJ63_VIBNE</name>
<feature type="transmembrane region" description="Helical" evidence="1">
    <location>
        <begin position="74"/>
        <end position="93"/>
    </location>
</feature>
<dbReference type="OrthoDB" id="5877015at2"/>
<proteinExistence type="predicted"/>
<protein>
    <submittedName>
        <fullName evidence="2">Uncharacterized protein</fullName>
    </submittedName>
</protein>
<reference evidence="3" key="1">
    <citation type="submission" date="2015-08" db="EMBL/GenBank/DDBJ databases">
        <title>Vibrio galatheae sp. nov., a novel member of the Vibrionaceae family isolated from the Solomon Islands.</title>
        <authorList>
            <person name="Giubergia S."/>
            <person name="Machado H."/>
            <person name="Mateiu R.V."/>
            <person name="Gram L."/>
        </authorList>
    </citation>
    <scope>NUCLEOTIDE SEQUENCE [LARGE SCALE GENOMIC DNA]</scope>
    <source>
        <strain evidence="3">DSM 19584</strain>
    </source>
</reference>
<sequence>MNSLLEALIKQGYKAKAEANRISIRLSWATMPVLITRNIQQNMYELKLQYWRYVVVIIAFSFNARISVKLENSVSLILWGTLSLLYLVSAFLVHHKARELQKYVDSINCINHT</sequence>
<keyword evidence="1" id="KW-1133">Transmembrane helix</keyword>
<feature type="transmembrane region" description="Helical" evidence="1">
    <location>
        <begin position="50"/>
        <end position="68"/>
    </location>
</feature>
<dbReference type="RefSeq" id="WP_053397261.1">
    <property type="nucleotide sequence ID" value="NZ_LHPJ01000037.1"/>
</dbReference>
<keyword evidence="1" id="KW-0472">Membrane</keyword>
<evidence type="ECO:0000313" key="2">
    <source>
        <dbReference type="EMBL" id="KOO01827.1"/>
    </source>
</evidence>
<keyword evidence="3" id="KW-1185">Reference proteome</keyword>